<gene>
    <name evidence="1" type="ORF">ECRASSUSDP1_LOCUS26345</name>
</gene>
<dbReference type="Proteomes" id="UP001295684">
    <property type="component" value="Unassembled WGS sequence"/>
</dbReference>
<keyword evidence="2" id="KW-1185">Reference proteome</keyword>
<dbReference type="AlphaFoldDB" id="A0AAD1Y5D5"/>
<reference evidence="1" key="1">
    <citation type="submission" date="2023-07" db="EMBL/GenBank/DDBJ databases">
        <authorList>
            <consortium name="AG Swart"/>
            <person name="Singh M."/>
            <person name="Singh A."/>
            <person name="Seah K."/>
            <person name="Emmerich C."/>
        </authorList>
    </citation>
    <scope>NUCLEOTIDE SEQUENCE</scope>
    <source>
        <strain evidence="1">DP1</strain>
    </source>
</reference>
<organism evidence="1 2">
    <name type="scientific">Euplotes crassus</name>
    <dbReference type="NCBI Taxonomy" id="5936"/>
    <lineage>
        <taxon>Eukaryota</taxon>
        <taxon>Sar</taxon>
        <taxon>Alveolata</taxon>
        <taxon>Ciliophora</taxon>
        <taxon>Intramacronucleata</taxon>
        <taxon>Spirotrichea</taxon>
        <taxon>Hypotrichia</taxon>
        <taxon>Euplotida</taxon>
        <taxon>Euplotidae</taxon>
        <taxon>Moneuplotes</taxon>
    </lineage>
</organism>
<evidence type="ECO:0000313" key="2">
    <source>
        <dbReference type="Proteomes" id="UP001295684"/>
    </source>
</evidence>
<name>A0AAD1Y5D5_EUPCR</name>
<comment type="caution">
    <text evidence="1">The sequence shown here is derived from an EMBL/GenBank/DDBJ whole genome shotgun (WGS) entry which is preliminary data.</text>
</comment>
<protein>
    <submittedName>
        <fullName evidence="1">Uncharacterized protein</fullName>
    </submittedName>
</protein>
<sequence>MPVGDLPSLKTCPKCESQCSHLTSILGIPLECSCISLISPSVSKKPGHPQFHFSLCSDLNNSLLHIIQLYSPFLECLLYIPVNEGSVAPSWVTLYCNSVNLSLSSSLVSSI</sequence>
<dbReference type="EMBL" id="CAMPGE010027155">
    <property type="protein sequence ID" value="CAI2384809.1"/>
    <property type="molecule type" value="Genomic_DNA"/>
</dbReference>
<evidence type="ECO:0000313" key="1">
    <source>
        <dbReference type="EMBL" id="CAI2384809.1"/>
    </source>
</evidence>
<accession>A0AAD1Y5D5</accession>
<proteinExistence type="predicted"/>